<dbReference type="PANTHER" id="PTHR37422:SF13">
    <property type="entry name" value="LIPOPOLYSACCHARIDE BIOSYNTHESIS PROTEIN PA4999-RELATED"/>
    <property type="match status" value="1"/>
</dbReference>
<evidence type="ECO:0000259" key="6">
    <source>
        <dbReference type="Pfam" id="PF04932"/>
    </source>
</evidence>
<comment type="subcellular location">
    <subcellularLocation>
        <location evidence="1">Membrane</location>
        <topology evidence="1">Multi-pass membrane protein</topology>
    </subcellularLocation>
</comment>
<feature type="transmembrane region" description="Helical" evidence="5">
    <location>
        <begin position="173"/>
        <end position="193"/>
    </location>
</feature>
<dbReference type="InterPro" id="IPR007016">
    <property type="entry name" value="O-antigen_ligase-rel_domated"/>
</dbReference>
<feature type="transmembrane region" description="Helical" evidence="5">
    <location>
        <begin position="57"/>
        <end position="74"/>
    </location>
</feature>
<dbReference type="EMBL" id="CP003630">
    <property type="protein sequence ID" value="AFZ20916.1"/>
    <property type="molecule type" value="Genomic_DNA"/>
</dbReference>
<accession>K9WM81</accession>
<evidence type="ECO:0000256" key="4">
    <source>
        <dbReference type="ARBA" id="ARBA00023136"/>
    </source>
</evidence>
<keyword evidence="8" id="KW-1185">Reference proteome</keyword>
<protein>
    <submittedName>
        <fullName evidence="7">Lipid A core-O-antigen ligase-like enyme</fullName>
    </submittedName>
</protein>
<reference evidence="7 8" key="1">
    <citation type="submission" date="2012-06" db="EMBL/GenBank/DDBJ databases">
        <title>Finished chromosome of genome of Microcoleus sp. PCC 7113.</title>
        <authorList>
            <consortium name="US DOE Joint Genome Institute"/>
            <person name="Gugger M."/>
            <person name="Coursin T."/>
            <person name="Rippka R."/>
            <person name="Tandeau De Marsac N."/>
            <person name="Huntemann M."/>
            <person name="Wei C.-L."/>
            <person name="Han J."/>
            <person name="Detter J.C."/>
            <person name="Han C."/>
            <person name="Tapia R."/>
            <person name="Chen A."/>
            <person name="Kyrpides N."/>
            <person name="Mavromatis K."/>
            <person name="Markowitz V."/>
            <person name="Szeto E."/>
            <person name="Ivanova N."/>
            <person name="Pagani I."/>
            <person name="Pati A."/>
            <person name="Goodwin L."/>
            <person name="Nordberg H.P."/>
            <person name="Cantor M.N."/>
            <person name="Hua S.X."/>
            <person name="Woyke T."/>
            <person name="Kerfeld C.A."/>
        </authorList>
    </citation>
    <scope>NUCLEOTIDE SEQUENCE [LARGE SCALE GENOMIC DNA]</scope>
    <source>
        <strain evidence="7 8">PCC 7113</strain>
    </source>
</reference>
<feature type="transmembrane region" description="Helical" evidence="5">
    <location>
        <begin position="385"/>
        <end position="403"/>
    </location>
</feature>
<dbReference type="PANTHER" id="PTHR37422">
    <property type="entry name" value="TEICHURONIC ACID BIOSYNTHESIS PROTEIN TUAE"/>
    <property type="match status" value="1"/>
</dbReference>
<sequence>MKNFPTIVSWLYSRQTFLIAGTLLFSVSPLLCGLLYFGAALVSIFNWKQVIFTRERIVLTVCIVVLSIGLAFRKVEPERILPGSISLSDYIPFLPFFFLISLEPFSESEITNFFYALILTIPQQFLLAVGENYLGWYGRFYFLGEQFPLIDVCVGPIARGLKTSASFFNPNIFSVYCIFCAGICLNLLIAELKPFTLNYTINLKLGIRILVPFFGLALCTTLIIWSGSDAGLMIFLLSTIIWLSWMTDKWLYLITIGAVGTLIAFISLNSFGWLTQFVTFLIPQRLLTLLNSVLASWNDRKPFYKCAVQLIQKKPLFGWGIGKFSQECANRTGMEMAHAHNIVLQLGADTGLPLAILFLSFLGYILFSCIHFLRTVRTKKSMTYQLSAGLIIVSISIMLMQAFDLGLLMSYRLNFLFWICLAIPYSLASQPKVSKAL</sequence>
<proteinExistence type="predicted"/>
<feature type="transmembrane region" description="Helical" evidence="5">
    <location>
        <begin position="80"/>
        <end position="100"/>
    </location>
</feature>
<organism evidence="7 8">
    <name type="scientific">Allocoleopsis franciscana PCC 7113</name>
    <dbReference type="NCBI Taxonomy" id="1173027"/>
    <lineage>
        <taxon>Bacteria</taxon>
        <taxon>Bacillati</taxon>
        <taxon>Cyanobacteriota</taxon>
        <taxon>Cyanophyceae</taxon>
        <taxon>Coleofasciculales</taxon>
        <taxon>Coleofasciculaceae</taxon>
        <taxon>Allocoleopsis</taxon>
        <taxon>Allocoleopsis franciscana</taxon>
    </lineage>
</organism>
<keyword evidence="4 5" id="KW-0472">Membrane</keyword>
<dbReference type="HOGENOM" id="CLU_052475_0_0_3"/>
<feature type="transmembrane region" description="Helical" evidence="5">
    <location>
        <begin position="205"/>
        <end position="224"/>
    </location>
</feature>
<feature type="transmembrane region" description="Helical" evidence="5">
    <location>
        <begin position="251"/>
        <end position="274"/>
    </location>
</feature>
<dbReference type="KEGG" id="mic:Mic7113_5267"/>
<keyword evidence="2 5" id="KW-0812">Transmembrane</keyword>
<name>K9WM81_9CYAN</name>
<gene>
    <name evidence="7" type="ORF">Mic7113_5267</name>
</gene>
<feature type="domain" description="O-antigen ligase-related" evidence="6">
    <location>
        <begin position="215"/>
        <end position="359"/>
    </location>
</feature>
<evidence type="ECO:0000313" key="7">
    <source>
        <dbReference type="EMBL" id="AFZ20916.1"/>
    </source>
</evidence>
<feature type="transmembrane region" description="Helical" evidence="5">
    <location>
        <begin position="112"/>
        <end position="130"/>
    </location>
</feature>
<dbReference type="Proteomes" id="UP000010471">
    <property type="component" value="Chromosome"/>
</dbReference>
<evidence type="ECO:0000256" key="3">
    <source>
        <dbReference type="ARBA" id="ARBA00022989"/>
    </source>
</evidence>
<dbReference type="GO" id="GO:0016874">
    <property type="term" value="F:ligase activity"/>
    <property type="evidence" value="ECO:0007669"/>
    <property type="project" value="UniProtKB-KW"/>
</dbReference>
<evidence type="ECO:0000256" key="1">
    <source>
        <dbReference type="ARBA" id="ARBA00004141"/>
    </source>
</evidence>
<feature type="transmembrane region" description="Helical" evidence="5">
    <location>
        <begin position="354"/>
        <end position="373"/>
    </location>
</feature>
<dbReference type="OrthoDB" id="478468at2"/>
<dbReference type="AlphaFoldDB" id="K9WM81"/>
<dbReference type="RefSeq" id="WP_015185049.1">
    <property type="nucleotide sequence ID" value="NC_019738.1"/>
</dbReference>
<dbReference type="Pfam" id="PF04932">
    <property type="entry name" value="Wzy_C"/>
    <property type="match status" value="1"/>
</dbReference>
<keyword evidence="3 5" id="KW-1133">Transmembrane helix</keyword>
<evidence type="ECO:0000256" key="2">
    <source>
        <dbReference type="ARBA" id="ARBA00022692"/>
    </source>
</evidence>
<evidence type="ECO:0000256" key="5">
    <source>
        <dbReference type="SAM" id="Phobius"/>
    </source>
</evidence>
<dbReference type="GO" id="GO:0016020">
    <property type="term" value="C:membrane"/>
    <property type="evidence" value="ECO:0007669"/>
    <property type="project" value="UniProtKB-SubCell"/>
</dbReference>
<feature type="transmembrane region" description="Helical" evidence="5">
    <location>
        <begin position="17"/>
        <end position="45"/>
    </location>
</feature>
<dbReference type="STRING" id="1173027.Mic7113_5267"/>
<keyword evidence="7" id="KW-0436">Ligase</keyword>
<dbReference type="InterPro" id="IPR051533">
    <property type="entry name" value="WaaL-like"/>
</dbReference>
<evidence type="ECO:0000313" key="8">
    <source>
        <dbReference type="Proteomes" id="UP000010471"/>
    </source>
</evidence>
<dbReference type="eggNOG" id="COG3307">
    <property type="taxonomic scope" value="Bacteria"/>
</dbReference>